<proteinExistence type="predicted"/>
<sequence>MFGMRYVLEECENDHSSRQLLLRGTINFSDFVLVPLFIVSVRAKIDGSAAEGLMQIQRVLELSSEIAKAEDATVPDGSTAESKVTGKRESYALPDNLLLLVNNHIHGSEANNGNYQQGSYVTPVPDQSSFSSPGPAYGQQEPNSIQYQNEQLAQSHRYGAPIHVQPFRVPEHQSQGQAVAQQQYIAHPSPQEPLQQHHEQLQYGQKILQQDQQQYSAPQQYQQVYQVFKTSNQQYSDEGVPQSFAAYFAHPSNGLQVPPALTSQQQEYPTGPPTQLSSAAQGYDANPQQHYAIAAQQAAVSQHGQQVHPKQMLFVGGHPQTGSYTEAVIRPSGQYVANISPPQPESNGPQKLQINIHPQPFGLQYSYQDQGHGQRPHYVPLQILINNMAEPTKFPPGISPPGGPEQPRMPIYHYSPVPAGIIKDEHVPDTRIKSTYTPPNPHSDKYKDFPSSGQQSKPIPPPTSTMTFASAMPPVSQPVTHVSQPIITTSNAVNPLTSGQAADYDDDEFIKYDFGYRVSDSEHKVEFGKTESKKDGVTKGSYHVLLPDGRLQVVKYWSDHTGYHTDISYTVPGAGGKAR</sequence>
<dbReference type="Pfam" id="PF00379">
    <property type="entry name" value="Chitin_bind_4"/>
    <property type="match status" value="1"/>
</dbReference>
<reference evidence="4 5" key="1">
    <citation type="submission" date="2023-09" db="EMBL/GenBank/DDBJ databases">
        <title>Nesidiocoris tenuis whole genome shotgun sequence.</title>
        <authorList>
            <person name="Shibata T."/>
            <person name="Shimoda M."/>
            <person name="Kobayashi T."/>
            <person name="Uehara T."/>
        </authorList>
    </citation>
    <scope>NUCLEOTIDE SEQUENCE [LARGE SCALE GENOMIC DNA]</scope>
    <source>
        <strain evidence="4 5">Japan</strain>
    </source>
</reference>
<evidence type="ECO:0000256" key="2">
    <source>
        <dbReference type="PROSITE-ProRule" id="PRU00497"/>
    </source>
</evidence>
<evidence type="ECO:0000256" key="3">
    <source>
        <dbReference type="SAM" id="MobiDB-lite"/>
    </source>
</evidence>
<dbReference type="Proteomes" id="UP001307889">
    <property type="component" value="Chromosome 1"/>
</dbReference>
<dbReference type="PANTHER" id="PTHR12236">
    <property type="entry name" value="STRUCTURAL CONTITUENT OF CUTICLE"/>
    <property type="match status" value="1"/>
</dbReference>
<evidence type="ECO:0000313" key="4">
    <source>
        <dbReference type="EMBL" id="BES88933.1"/>
    </source>
</evidence>
<dbReference type="EMBL" id="AP028909">
    <property type="protein sequence ID" value="BES88933.1"/>
    <property type="molecule type" value="Genomic_DNA"/>
</dbReference>
<gene>
    <name evidence="4" type="ORF">NTJ_01739</name>
</gene>
<accession>A0ABN7A9E3</accession>
<dbReference type="InterPro" id="IPR000618">
    <property type="entry name" value="Insect_cuticle"/>
</dbReference>
<evidence type="ECO:0000256" key="1">
    <source>
        <dbReference type="ARBA" id="ARBA00022460"/>
    </source>
</evidence>
<evidence type="ECO:0000313" key="5">
    <source>
        <dbReference type="Proteomes" id="UP001307889"/>
    </source>
</evidence>
<name>A0ABN7A9E3_9HEMI</name>
<organism evidence="4 5">
    <name type="scientific">Nesidiocoris tenuis</name>
    <dbReference type="NCBI Taxonomy" id="355587"/>
    <lineage>
        <taxon>Eukaryota</taxon>
        <taxon>Metazoa</taxon>
        <taxon>Ecdysozoa</taxon>
        <taxon>Arthropoda</taxon>
        <taxon>Hexapoda</taxon>
        <taxon>Insecta</taxon>
        <taxon>Pterygota</taxon>
        <taxon>Neoptera</taxon>
        <taxon>Paraneoptera</taxon>
        <taxon>Hemiptera</taxon>
        <taxon>Heteroptera</taxon>
        <taxon>Panheteroptera</taxon>
        <taxon>Cimicomorpha</taxon>
        <taxon>Miridae</taxon>
        <taxon>Dicyphina</taxon>
        <taxon>Nesidiocoris</taxon>
    </lineage>
</organism>
<keyword evidence="1 2" id="KW-0193">Cuticle</keyword>
<dbReference type="PROSITE" id="PS51155">
    <property type="entry name" value="CHIT_BIND_RR_2"/>
    <property type="match status" value="1"/>
</dbReference>
<protein>
    <submittedName>
        <fullName evidence="4">Insect cuticle protein</fullName>
    </submittedName>
</protein>
<dbReference type="InterPro" id="IPR051217">
    <property type="entry name" value="Insect_Cuticle_Struc_Prot"/>
</dbReference>
<feature type="region of interest" description="Disordered" evidence="3">
    <location>
        <begin position="110"/>
        <end position="141"/>
    </location>
</feature>
<feature type="region of interest" description="Disordered" evidence="3">
    <location>
        <begin position="431"/>
        <end position="463"/>
    </location>
</feature>
<dbReference type="PANTHER" id="PTHR12236:SF79">
    <property type="entry name" value="CUTICULAR PROTEIN 50CB-RELATED"/>
    <property type="match status" value="1"/>
</dbReference>
<keyword evidence="5" id="KW-1185">Reference proteome</keyword>
<feature type="compositionally biased region" description="Polar residues" evidence="3">
    <location>
        <begin position="110"/>
        <end position="132"/>
    </location>
</feature>